<comment type="caution">
    <text evidence="2">The sequence shown here is derived from an EMBL/GenBank/DDBJ whole genome shotgun (WGS) entry which is preliminary data.</text>
</comment>
<dbReference type="Proteomes" id="UP000054251">
    <property type="component" value="Unassembled WGS sequence"/>
</dbReference>
<feature type="compositionally biased region" description="Polar residues" evidence="1">
    <location>
        <begin position="266"/>
        <end position="292"/>
    </location>
</feature>
<accession>A0A0V1Q136</accession>
<sequence length="370" mass="42596">MGHPGRPRRRNKIIPPHQQPQVAQPRQPIKEEPMVQLHDEADLISFRSDALHRFVTNQEYLENVTSKHIHTSKIIPPSSFPTVPKREDVDGDELKKVVQNLKPEELYFGDLKLMKMKKQLLELDISKLQHEESPYSIDSDKEYTYRRENIDKLALLQSKLGTSESFEELEAVFNSVLEKYEHEFSKKYTSISSVHKHSQPINNLTHQEIRVTQAPENYNPRLISSLVSINNNDKNNNQNDDDDNIFGHDVNYDGNRNDMPFIDGFEQSNQPNEFNSNGPSAISNDFTMSMVANNNQNTNDDDNNNNNNNSNDDIDQLFDEDNDDPVMGSTNDQEMGDIDELIDFQQADDEIIGGTDFDQDFLNQIDHSME</sequence>
<proteinExistence type="predicted"/>
<feature type="region of interest" description="Disordered" evidence="1">
    <location>
        <begin position="1"/>
        <end position="31"/>
    </location>
</feature>
<reference evidence="2 3" key="1">
    <citation type="submission" date="2015-11" db="EMBL/GenBank/DDBJ databases">
        <title>The genome of Debaryomyces fabryi.</title>
        <authorList>
            <person name="Tafer H."/>
            <person name="Lopandic K."/>
        </authorList>
    </citation>
    <scope>NUCLEOTIDE SEQUENCE [LARGE SCALE GENOMIC DNA]</scope>
    <source>
        <strain evidence="2 3">CBS 789</strain>
    </source>
</reference>
<dbReference type="EMBL" id="LMYN01000031">
    <property type="protein sequence ID" value="KSA02248.1"/>
    <property type="molecule type" value="Genomic_DNA"/>
</dbReference>
<dbReference type="GeneID" id="26838993"/>
<feature type="compositionally biased region" description="Acidic residues" evidence="1">
    <location>
        <begin position="312"/>
        <end position="324"/>
    </location>
</feature>
<keyword evidence="3" id="KW-1185">Reference proteome</keyword>
<organism evidence="2 3">
    <name type="scientific">Debaryomyces fabryi</name>
    <dbReference type="NCBI Taxonomy" id="58627"/>
    <lineage>
        <taxon>Eukaryota</taxon>
        <taxon>Fungi</taxon>
        <taxon>Dikarya</taxon>
        <taxon>Ascomycota</taxon>
        <taxon>Saccharomycotina</taxon>
        <taxon>Pichiomycetes</taxon>
        <taxon>Debaryomycetaceae</taxon>
        <taxon>Debaryomyces</taxon>
    </lineage>
</organism>
<dbReference type="AlphaFoldDB" id="A0A0V1Q136"/>
<evidence type="ECO:0000313" key="3">
    <source>
        <dbReference type="Proteomes" id="UP000054251"/>
    </source>
</evidence>
<feature type="region of interest" description="Disordered" evidence="1">
    <location>
        <begin position="230"/>
        <end position="333"/>
    </location>
</feature>
<dbReference type="RefSeq" id="XP_015468350.1">
    <property type="nucleotide sequence ID" value="XM_015610814.1"/>
</dbReference>
<protein>
    <submittedName>
        <fullName evidence="2">Uncharacterized protein</fullName>
    </submittedName>
</protein>
<dbReference type="OrthoDB" id="4093693at2759"/>
<feature type="compositionally biased region" description="Basic residues" evidence="1">
    <location>
        <begin position="1"/>
        <end position="12"/>
    </location>
</feature>
<gene>
    <name evidence="2" type="ORF">AC631_01984</name>
</gene>
<feature type="compositionally biased region" description="Low complexity" evidence="1">
    <location>
        <begin position="293"/>
        <end position="311"/>
    </location>
</feature>
<name>A0A0V1Q136_9ASCO</name>
<evidence type="ECO:0000256" key="1">
    <source>
        <dbReference type="SAM" id="MobiDB-lite"/>
    </source>
</evidence>
<evidence type="ECO:0000313" key="2">
    <source>
        <dbReference type="EMBL" id="KSA02248.1"/>
    </source>
</evidence>